<dbReference type="InterPro" id="IPR050204">
    <property type="entry name" value="AraC_XylS_family_regulators"/>
</dbReference>
<dbReference type="RefSeq" id="WP_158766676.1">
    <property type="nucleotide sequence ID" value="NZ_CP047045.1"/>
</dbReference>
<evidence type="ECO:0000313" key="5">
    <source>
        <dbReference type="EMBL" id="QGZ95848.1"/>
    </source>
</evidence>
<dbReference type="GO" id="GO:0043565">
    <property type="term" value="F:sequence-specific DNA binding"/>
    <property type="evidence" value="ECO:0007669"/>
    <property type="project" value="InterPro"/>
</dbReference>
<gene>
    <name evidence="5" type="primary">exsA</name>
    <name evidence="5" type="ORF">DSM104635_02701</name>
</gene>
<evidence type="ECO:0000313" key="6">
    <source>
        <dbReference type="Proteomes" id="UP000431269"/>
    </source>
</evidence>
<evidence type="ECO:0000259" key="4">
    <source>
        <dbReference type="PROSITE" id="PS01124"/>
    </source>
</evidence>
<dbReference type="InterPro" id="IPR020449">
    <property type="entry name" value="Tscrpt_reg_AraC-type_HTH"/>
</dbReference>
<dbReference type="SUPFAM" id="SSF51182">
    <property type="entry name" value="RmlC-like cupins"/>
    <property type="match status" value="1"/>
</dbReference>
<dbReference type="PROSITE" id="PS01124">
    <property type="entry name" value="HTH_ARAC_FAMILY_2"/>
    <property type="match status" value="1"/>
</dbReference>
<evidence type="ECO:0000256" key="2">
    <source>
        <dbReference type="ARBA" id="ARBA00023125"/>
    </source>
</evidence>
<dbReference type="SUPFAM" id="SSF46689">
    <property type="entry name" value="Homeodomain-like"/>
    <property type="match status" value="2"/>
</dbReference>
<keyword evidence="3" id="KW-0804">Transcription</keyword>
<protein>
    <submittedName>
        <fullName evidence="5">Exoenzyme S synthesis regulatory protein ExsA</fullName>
    </submittedName>
</protein>
<dbReference type="PROSITE" id="PS00041">
    <property type="entry name" value="HTH_ARAC_FAMILY_1"/>
    <property type="match status" value="1"/>
</dbReference>
<name>A0A6I6MQY8_9CAUL</name>
<keyword evidence="1" id="KW-0805">Transcription regulation</keyword>
<dbReference type="InterPro" id="IPR032783">
    <property type="entry name" value="AraC_lig"/>
</dbReference>
<dbReference type="KEGG" id="tsv:DSM104635_02701"/>
<keyword evidence="2" id="KW-0238">DNA-binding</keyword>
<dbReference type="Pfam" id="PF12833">
    <property type="entry name" value="HTH_18"/>
    <property type="match status" value="1"/>
</dbReference>
<organism evidence="5 6">
    <name type="scientific">Terricaulis silvestris</name>
    <dbReference type="NCBI Taxonomy" id="2686094"/>
    <lineage>
        <taxon>Bacteria</taxon>
        <taxon>Pseudomonadati</taxon>
        <taxon>Pseudomonadota</taxon>
        <taxon>Alphaproteobacteria</taxon>
        <taxon>Caulobacterales</taxon>
        <taxon>Caulobacteraceae</taxon>
        <taxon>Terricaulis</taxon>
    </lineage>
</organism>
<reference evidence="6" key="1">
    <citation type="submission" date="2019-12" db="EMBL/GenBank/DDBJ databases">
        <title>Complete genome of Terracaulis silvestris 0127_4.</title>
        <authorList>
            <person name="Vieira S."/>
            <person name="Riedel T."/>
            <person name="Sproer C."/>
            <person name="Pascual J."/>
            <person name="Boedeker C."/>
            <person name="Overmann J."/>
        </authorList>
    </citation>
    <scope>NUCLEOTIDE SEQUENCE [LARGE SCALE GENOMIC DNA]</scope>
    <source>
        <strain evidence="6">0127_4</strain>
    </source>
</reference>
<dbReference type="Proteomes" id="UP000431269">
    <property type="component" value="Chromosome"/>
</dbReference>
<feature type="domain" description="HTH araC/xylS-type" evidence="4">
    <location>
        <begin position="217"/>
        <end position="315"/>
    </location>
</feature>
<dbReference type="InterPro" id="IPR018060">
    <property type="entry name" value="HTH_AraC"/>
</dbReference>
<dbReference type="PANTHER" id="PTHR46796">
    <property type="entry name" value="HTH-TYPE TRANSCRIPTIONAL ACTIVATOR RHAS-RELATED"/>
    <property type="match status" value="1"/>
</dbReference>
<dbReference type="Pfam" id="PF12852">
    <property type="entry name" value="Cupin_6"/>
    <property type="match status" value="1"/>
</dbReference>
<dbReference type="PRINTS" id="PR00032">
    <property type="entry name" value="HTHARAC"/>
</dbReference>
<dbReference type="Gene3D" id="1.10.10.60">
    <property type="entry name" value="Homeodomain-like"/>
    <property type="match status" value="2"/>
</dbReference>
<keyword evidence="6" id="KW-1185">Reference proteome</keyword>
<dbReference type="InterPro" id="IPR009057">
    <property type="entry name" value="Homeodomain-like_sf"/>
</dbReference>
<dbReference type="GO" id="GO:0003700">
    <property type="term" value="F:DNA-binding transcription factor activity"/>
    <property type="evidence" value="ECO:0007669"/>
    <property type="project" value="InterPro"/>
</dbReference>
<dbReference type="InterPro" id="IPR018062">
    <property type="entry name" value="HTH_AraC-typ_CS"/>
</dbReference>
<proteinExistence type="predicted"/>
<evidence type="ECO:0000256" key="3">
    <source>
        <dbReference type="ARBA" id="ARBA00023163"/>
    </source>
</evidence>
<accession>A0A6I6MQY8</accession>
<dbReference type="PANTHER" id="PTHR46796:SF7">
    <property type="entry name" value="ARAC FAMILY TRANSCRIPTIONAL REGULATOR"/>
    <property type="match status" value="1"/>
</dbReference>
<dbReference type="AlphaFoldDB" id="A0A6I6MQY8"/>
<dbReference type="SMART" id="SM00342">
    <property type="entry name" value="HTH_ARAC"/>
    <property type="match status" value="1"/>
</dbReference>
<evidence type="ECO:0000256" key="1">
    <source>
        <dbReference type="ARBA" id="ARBA00023015"/>
    </source>
</evidence>
<sequence>MDALSDVLRVVRLTGGVFLDARFTAPWSVAGRVEPFKLEPFLPTPEQVICFHYVVSGRLVAAMDGAAPTEMKPGDIILFPRNDAHVLASALNLTPEPAGDIVFQPPGTGIFNVAHGGGGDETHIVCGFLGSDGGANPLLQALPKMLTLNVADTPAGNWIAESFAFAAQQLARQEAGEGAIIGKLSELMFVEAVRRYIDELPPQEAGWLAGLRDPHIGRALALMHTKPAHDWTAEELANAVNMSRSAFADRFTQLIGTPPMKYLTNWRMQVAAVKLRERRQTIAQIAFGVGYESEAAFTRAFRREMGQPPAAWRKQIEAPQH</sequence>
<dbReference type="InterPro" id="IPR011051">
    <property type="entry name" value="RmlC_Cupin_sf"/>
</dbReference>
<dbReference type="EMBL" id="CP047045">
    <property type="protein sequence ID" value="QGZ95848.1"/>
    <property type="molecule type" value="Genomic_DNA"/>
</dbReference>